<dbReference type="EMBL" id="CH476624">
    <property type="protein sequence ID" value="EDO00819.1"/>
    <property type="molecule type" value="Genomic_DNA"/>
</dbReference>
<gene>
    <name evidence="2" type="ORF">SS1G_03293</name>
</gene>
<dbReference type="RefSeq" id="XP_001595204.1">
    <property type="nucleotide sequence ID" value="XM_001595154.1"/>
</dbReference>
<dbReference type="GeneID" id="5491526"/>
<keyword evidence="3" id="KW-1185">Reference proteome</keyword>
<dbReference type="InterPro" id="IPR051091">
    <property type="entry name" value="O-Glucosyltr/Glycosyltrsf_90"/>
</dbReference>
<dbReference type="PANTHER" id="PTHR12203:SF107">
    <property type="entry name" value="GLYCOSYL TRANSFERASE CAP10 DOMAIN-CONTAINING PROTEIN"/>
    <property type="match status" value="1"/>
</dbReference>
<accession>A7EDA3</accession>
<dbReference type="eggNOG" id="KOG2458">
    <property type="taxonomic scope" value="Eukaryota"/>
</dbReference>
<dbReference type="KEGG" id="ssl:SS1G_03293"/>
<dbReference type="AlphaFoldDB" id="A7EDA3"/>
<organism evidence="2 3">
    <name type="scientific">Sclerotinia sclerotiorum (strain ATCC 18683 / 1980 / Ss-1)</name>
    <name type="common">White mold</name>
    <name type="synonym">Whetzelinia sclerotiorum</name>
    <dbReference type="NCBI Taxonomy" id="665079"/>
    <lineage>
        <taxon>Eukaryota</taxon>
        <taxon>Fungi</taxon>
        <taxon>Dikarya</taxon>
        <taxon>Ascomycota</taxon>
        <taxon>Pezizomycotina</taxon>
        <taxon>Leotiomycetes</taxon>
        <taxon>Helotiales</taxon>
        <taxon>Sclerotiniaceae</taxon>
        <taxon>Sclerotinia</taxon>
    </lineage>
</organism>
<dbReference type="PANTHER" id="PTHR12203">
    <property type="entry name" value="KDEL LYS-ASP-GLU-LEU CONTAINING - RELATED"/>
    <property type="match status" value="1"/>
</dbReference>
<dbReference type="InParanoid" id="A7EDA3"/>
<evidence type="ECO:0000259" key="1">
    <source>
        <dbReference type="Pfam" id="PF05686"/>
    </source>
</evidence>
<proteinExistence type="predicted"/>
<reference evidence="3" key="1">
    <citation type="journal article" date="2011" name="PLoS Genet.">
        <title>Genomic analysis of the necrotrophic fungal pathogens Sclerotinia sclerotiorum and Botrytis cinerea.</title>
        <authorList>
            <person name="Amselem J."/>
            <person name="Cuomo C.A."/>
            <person name="van Kan J.A."/>
            <person name="Viaud M."/>
            <person name="Benito E.P."/>
            <person name="Couloux A."/>
            <person name="Coutinho P.M."/>
            <person name="de Vries R.P."/>
            <person name="Dyer P.S."/>
            <person name="Fillinger S."/>
            <person name="Fournier E."/>
            <person name="Gout L."/>
            <person name="Hahn M."/>
            <person name="Kohn L."/>
            <person name="Lapalu N."/>
            <person name="Plummer K.M."/>
            <person name="Pradier J.M."/>
            <person name="Quevillon E."/>
            <person name="Sharon A."/>
            <person name="Simon A."/>
            <person name="ten Have A."/>
            <person name="Tudzynski B."/>
            <person name="Tudzynski P."/>
            <person name="Wincker P."/>
            <person name="Andrew M."/>
            <person name="Anthouard V."/>
            <person name="Beever R.E."/>
            <person name="Beffa R."/>
            <person name="Benoit I."/>
            <person name="Bouzid O."/>
            <person name="Brault B."/>
            <person name="Chen Z."/>
            <person name="Choquer M."/>
            <person name="Collemare J."/>
            <person name="Cotton P."/>
            <person name="Danchin E.G."/>
            <person name="Da Silva C."/>
            <person name="Gautier A."/>
            <person name="Giraud C."/>
            <person name="Giraud T."/>
            <person name="Gonzalez C."/>
            <person name="Grossetete S."/>
            <person name="Guldener U."/>
            <person name="Henrissat B."/>
            <person name="Howlett B.J."/>
            <person name="Kodira C."/>
            <person name="Kretschmer M."/>
            <person name="Lappartient A."/>
            <person name="Leroch M."/>
            <person name="Levis C."/>
            <person name="Mauceli E."/>
            <person name="Neuveglise C."/>
            <person name="Oeser B."/>
            <person name="Pearson M."/>
            <person name="Poulain J."/>
            <person name="Poussereau N."/>
            <person name="Quesneville H."/>
            <person name="Rascle C."/>
            <person name="Schumacher J."/>
            <person name="Segurens B."/>
            <person name="Sexton A."/>
            <person name="Silva E."/>
            <person name="Sirven C."/>
            <person name="Soanes D.M."/>
            <person name="Talbot N.J."/>
            <person name="Templeton M."/>
            <person name="Yandava C."/>
            <person name="Yarden O."/>
            <person name="Zeng Q."/>
            <person name="Rollins J.A."/>
            <person name="Lebrun M.H."/>
            <person name="Dickman M."/>
        </authorList>
    </citation>
    <scope>NUCLEOTIDE SEQUENCE [LARGE SCALE GENOMIC DNA]</scope>
    <source>
        <strain evidence="3">ATCC 18683 / 1980 / Ss-1</strain>
    </source>
</reference>
<protein>
    <recommendedName>
        <fullName evidence="1">Glycosyl transferase CAP10 domain-containing protein</fullName>
    </recommendedName>
</protein>
<sequence length="359" mass="42160">MAIFNDITMATARRPYTFILALLLTLLFFLYTSRVEKFSAAPPRIYTPTANEEMQLDSEYISGRFGFDGTWNYTRDYRNLFLSQKQCDVAFPGLFEEVERPVRLRRNKKISRKELDDTPALNGFIRAMIFDQQLYVIDTSGKIYSRGLATLQALHRAMLTSPEPLPNIEFTMNVDDKMEGHPQWLYARQAHQSETWLMPEYGFWSWPETKIGSYGEMQMKALMTEASWPWDRKIDKLLWRGATMNLEVRKKFIEMTQGKEWADVKSLDWHDEGSMKNDLKSMDEHLQDQQERKICSFLKRFQEIYKVKLYDKERKNSSVFEASSVVWDTFTLFSRADIQGTTPYTTWGWIGGCGVCRLE</sequence>
<evidence type="ECO:0000313" key="2">
    <source>
        <dbReference type="EMBL" id="EDO00819.1"/>
    </source>
</evidence>
<feature type="domain" description="Glycosyl transferase CAP10" evidence="1">
    <location>
        <begin position="92"/>
        <end position="283"/>
    </location>
</feature>
<name>A7EDA3_SCLS1</name>
<dbReference type="InterPro" id="IPR006598">
    <property type="entry name" value="CAP10"/>
</dbReference>
<dbReference type="Pfam" id="PF05686">
    <property type="entry name" value="Glyco_transf_90"/>
    <property type="match status" value="1"/>
</dbReference>
<dbReference type="HOGENOM" id="CLU_771979_0_0_1"/>
<evidence type="ECO:0000313" key="3">
    <source>
        <dbReference type="Proteomes" id="UP000001312"/>
    </source>
</evidence>
<dbReference type="Proteomes" id="UP000001312">
    <property type="component" value="Unassembled WGS sequence"/>
</dbReference>